<sequence length="389" mass="43986">MTGLLQLIRPREICHLLFKKRNQNKPDRPPASLDCHIGTCPIVIRHDDDNDESSTISGSITLEVTEDKTEIQSLYALLRVHTVNRKSFKKGCKCCKHSFTELKRCNIITTATTFNRGIYTYDLSYRVPSYLPPSMDTSIVSVSYEFEAIASLRRLRQSPTSPQTLALHRILPVVRSIPVMDTKTYSNRIYQMAGIEVGCAFDTVINPRIKNRATLTMSGLRSSPGNSKDIHFWRVCSGTWILEETVKHTASACLSHCRQNKGDNTRERKKWTILGYSAFYDGWTTDDDAGTLSMDFHFSIQKSPSHYTHDTGDVGDTSVSHALVMEVQMMKEIYPNGRQDSARRTGVGRILLSEHRVVLSDYTTLSTQISGESLPRYQDVCMGPPVYEE</sequence>
<dbReference type="AlphaFoldDB" id="A0A7S8CZI8"/>
<proteinExistence type="predicted"/>
<evidence type="ECO:0000313" key="2">
    <source>
        <dbReference type="EMBL" id="QPC59150.1"/>
    </source>
</evidence>
<dbReference type="InterPro" id="IPR014752">
    <property type="entry name" value="Arrestin-like_C"/>
</dbReference>
<name>A0A7S8CZI8_FUSCU</name>
<protein>
    <recommendedName>
        <fullName evidence="1">LDB19 N-terminal domain-containing protein</fullName>
    </recommendedName>
</protein>
<dbReference type="Gene3D" id="2.60.40.640">
    <property type="match status" value="1"/>
</dbReference>
<dbReference type="Proteomes" id="UP000663297">
    <property type="component" value="Chromosome 1"/>
</dbReference>
<dbReference type="Pfam" id="PF13002">
    <property type="entry name" value="LDB19"/>
    <property type="match status" value="1"/>
</dbReference>
<gene>
    <name evidence="2" type="ORF">HYE67_001381</name>
</gene>
<dbReference type="InterPro" id="IPR024391">
    <property type="entry name" value="LDB19_N"/>
</dbReference>
<feature type="domain" description="LDB19 N-terminal" evidence="1">
    <location>
        <begin position="85"/>
        <end position="257"/>
    </location>
</feature>
<organism evidence="2 3">
    <name type="scientific">Fusarium culmorum</name>
    <dbReference type="NCBI Taxonomy" id="5516"/>
    <lineage>
        <taxon>Eukaryota</taxon>
        <taxon>Fungi</taxon>
        <taxon>Dikarya</taxon>
        <taxon>Ascomycota</taxon>
        <taxon>Pezizomycotina</taxon>
        <taxon>Sordariomycetes</taxon>
        <taxon>Hypocreomycetidae</taxon>
        <taxon>Hypocreales</taxon>
        <taxon>Nectriaceae</taxon>
        <taxon>Fusarium</taxon>
    </lineage>
</organism>
<evidence type="ECO:0000313" key="3">
    <source>
        <dbReference type="Proteomes" id="UP000663297"/>
    </source>
</evidence>
<evidence type="ECO:0000259" key="1">
    <source>
        <dbReference type="Pfam" id="PF13002"/>
    </source>
</evidence>
<dbReference type="EMBL" id="CP064747">
    <property type="protein sequence ID" value="QPC59150.1"/>
    <property type="molecule type" value="Genomic_DNA"/>
</dbReference>
<accession>A0A7S8CZI8</accession>
<reference evidence="2" key="1">
    <citation type="submission" date="2020-11" db="EMBL/GenBank/DDBJ databases">
        <title>The chromosome-scale genome resource for two endophytic Fusarium species: F. culmorum and F. pseudograminearum.</title>
        <authorList>
            <person name="Yuan Z."/>
        </authorList>
    </citation>
    <scope>NUCLEOTIDE SEQUENCE</scope>
    <source>
        <strain evidence="2">Class2-1B</strain>
    </source>
</reference>